<reference evidence="1" key="2">
    <citation type="submission" date="2025-09" db="UniProtKB">
        <authorList>
            <consortium name="Ensembl"/>
        </authorList>
    </citation>
    <scope>IDENTIFICATION</scope>
</reference>
<dbReference type="AlphaFoldDB" id="A0A8C3SNZ4"/>
<evidence type="ECO:0000313" key="2">
    <source>
        <dbReference type="Proteomes" id="UP000694403"/>
    </source>
</evidence>
<accession>A0A8C3SNZ4</accession>
<evidence type="ECO:0000313" key="1">
    <source>
        <dbReference type="Ensembl" id="ENSCSRP00000015986.1"/>
    </source>
</evidence>
<name>A0A8C3SNZ4_CHESE</name>
<keyword evidence="2" id="KW-1185">Reference proteome</keyword>
<proteinExistence type="predicted"/>
<sequence>MGRNHSWFNLLTSNRPKVTNRLFISKPYRPCHRSSINTNPMSIHCTRNPNHSYLYLIHIFHNTMK</sequence>
<organism evidence="1 2">
    <name type="scientific">Chelydra serpentina</name>
    <name type="common">Snapping turtle</name>
    <name type="synonym">Testudo serpentina</name>
    <dbReference type="NCBI Taxonomy" id="8475"/>
    <lineage>
        <taxon>Eukaryota</taxon>
        <taxon>Metazoa</taxon>
        <taxon>Chordata</taxon>
        <taxon>Craniata</taxon>
        <taxon>Vertebrata</taxon>
        <taxon>Euteleostomi</taxon>
        <taxon>Archelosauria</taxon>
        <taxon>Testudinata</taxon>
        <taxon>Testudines</taxon>
        <taxon>Cryptodira</taxon>
        <taxon>Durocryptodira</taxon>
        <taxon>Americhelydia</taxon>
        <taxon>Chelydroidea</taxon>
        <taxon>Chelydridae</taxon>
        <taxon>Chelydra</taxon>
    </lineage>
</organism>
<dbReference type="Proteomes" id="UP000694403">
    <property type="component" value="Unplaced"/>
</dbReference>
<reference evidence="1" key="1">
    <citation type="submission" date="2025-08" db="UniProtKB">
        <authorList>
            <consortium name="Ensembl"/>
        </authorList>
    </citation>
    <scope>IDENTIFICATION</scope>
</reference>
<dbReference type="Ensembl" id="ENSCSRT00000016680.1">
    <property type="protein sequence ID" value="ENSCSRP00000015986.1"/>
    <property type="gene ID" value="ENSCSRG00000012204.1"/>
</dbReference>
<protein>
    <submittedName>
        <fullName evidence="1">Uncharacterized protein</fullName>
    </submittedName>
</protein>